<accession>A0A7X2NJA7</accession>
<dbReference type="PROSITE" id="PS00062">
    <property type="entry name" value="ALDOKETO_REDUCTASE_2"/>
    <property type="match status" value="1"/>
</dbReference>
<feature type="domain" description="NADP-dependent oxidoreductase" evidence="7">
    <location>
        <begin position="16"/>
        <end position="256"/>
    </location>
</feature>
<name>A0A7X2NJA7_9CLOT</name>
<dbReference type="RefSeq" id="WP_154471303.1">
    <property type="nucleotide sequence ID" value="NZ_DBEWUL010000069.1"/>
</dbReference>
<evidence type="ECO:0000256" key="6">
    <source>
        <dbReference type="PIRSR" id="PIRSR000097-3"/>
    </source>
</evidence>
<dbReference type="PROSITE" id="PS00063">
    <property type="entry name" value="ALDOKETO_REDUCTASE_3"/>
    <property type="match status" value="1"/>
</dbReference>
<dbReference type="AlphaFoldDB" id="A0A7X2NJA7"/>
<evidence type="ECO:0000256" key="1">
    <source>
        <dbReference type="ARBA" id="ARBA00007905"/>
    </source>
</evidence>
<dbReference type="PANTHER" id="PTHR43827:SF3">
    <property type="entry name" value="NADP-DEPENDENT OXIDOREDUCTASE DOMAIN-CONTAINING PROTEIN"/>
    <property type="match status" value="1"/>
</dbReference>
<dbReference type="PRINTS" id="PR00069">
    <property type="entry name" value="ALDKETRDTASE"/>
</dbReference>
<feature type="binding site" evidence="5">
    <location>
        <position position="108"/>
    </location>
    <ligand>
        <name>substrate</name>
    </ligand>
</feature>
<reference evidence="8 9" key="1">
    <citation type="submission" date="2019-08" db="EMBL/GenBank/DDBJ databases">
        <title>In-depth cultivation of the pig gut microbiome towards novel bacterial diversity and tailored functional studies.</title>
        <authorList>
            <person name="Wylensek D."/>
            <person name="Hitch T.C.A."/>
            <person name="Clavel T."/>
        </authorList>
    </citation>
    <scope>NUCLEOTIDE SEQUENCE [LARGE SCALE GENOMIC DNA]</scope>
    <source>
        <strain evidence="8 9">WCA-389-WT-23D1</strain>
    </source>
</reference>
<evidence type="ECO:0000256" key="2">
    <source>
        <dbReference type="ARBA" id="ARBA00022857"/>
    </source>
</evidence>
<evidence type="ECO:0000256" key="5">
    <source>
        <dbReference type="PIRSR" id="PIRSR000097-2"/>
    </source>
</evidence>
<gene>
    <name evidence="8" type="ORF">FYJ39_04735</name>
</gene>
<dbReference type="GO" id="GO:0016616">
    <property type="term" value="F:oxidoreductase activity, acting on the CH-OH group of donors, NAD or NADP as acceptor"/>
    <property type="evidence" value="ECO:0007669"/>
    <property type="project" value="UniProtKB-ARBA"/>
</dbReference>
<dbReference type="SUPFAM" id="SSF51430">
    <property type="entry name" value="NAD(P)-linked oxidoreductase"/>
    <property type="match status" value="1"/>
</dbReference>
<evidence type="ECO:0000256" key="3">
    <source>
        <dbReference type="ARBA" id="ARBA00023002"/>
    </source>
</evidence>
<dbReference type="FunFam" id="3.20.20.100:FF:000015">
    <property type="entry name" value="Oxidoreductase, aldo/keto reductase family"/>
    <property type="match status" value="1"/>
</dbReference>
<feature type="active site" description="Proton donor" evidence="4">
    <location>
        <position position="50"/>
    </location>
</feature>
<comment type="similarity">
    <text evidence="1">Belongs to the aldo/keto reductase family.</text>
</comment>
<dbReference type="InterPro" id="IPR023210">
    <property type="entry name" value="NADP_OxRdtase_dom"/>
</dbReference>
<protein>
    <submittedName>
        <fullName evidence="8">Aldo/keto reductase</fullName>
    </submittedName>
</protein>
<evidence type="ECO:0000259" key="7">
    <source>
        <dbReference type="Pfam" id="PF00248"/>
    </source>
</evidence>
<dbReference type="Pfam" id="PF00248">
    <property type="entry name" value="Aldo_ket_red"/>
    <property type="match status" value="1"/>
</dbReference>
<dbReference type="InterPro" id="IPR036812">
    <property type="entry name" value="NAD(P)_OxRdtase_dom_sf"/>
</dbReference>
<comment type="caution">
    <text evidence="8">The sequence shown here is derived from an EMBL/GenBank/DDBJ whole genome shotgun (WGS) entry which is preliminary data.</text>
</comment>
<evidence type="ECO:0000256" key="4">
    <source>
        <dbReference type="PIRSR" id="PIRSR000097-1"/>
    </source>
</evidence>
<dbReference type="EMBL" id="VUMD01000003">
    <property type="protein sequence ID" value="MSS35909.1"/>
    <property type="molecule type" value="Genomic_DNA"/>
</dbReference>
<dbReference type="Gene3D" id="3.20.20.100">
    <property type="entry name" value="NADP-dependent oxidoreductase domain"/>
    <property type="match status" value="1"/>
</dbReference>
<evidence type="ECO:0000313" key="8">
    <source>
        <dbReference type="EMBL" id="MSS35909.1"/>
    </source>
</evidence>
<proteinExistence type="inferred from homology"/>
<dbReference type="PROSITE" id="PS00798">
    <property type="entry name" value="ALDOKETO_REDUCTASE_1"/>
    <property type="match status" value="1"/>
</dbReference>
<feature type="site" description="Lowers pKa of active site Tyr" evidence="6">
    <location>
        <position position="75"/>
    </location>
</feature>
<keyword evidence="2" id="KW-0521">NADP</keyword>
<dbReference type="InterPro" id="IPR018170">
    <property type="entry name" value="Aldo/ket_reductase_CS"/>
</dbReference>
<organism evidence="8 9">
    <name type="scientific">Clostridium porci</name>
    <dbReference type="NCBI Taxonomy" id="2605778"/>
    <lineage>
        <taxon>Bacteria</taxon>
        <taxon>Bacillati</taxon>
        <taxon>Bacillota</taxon>
        <taxon>Clostridia</taxon>
        <taxon>Eubacteriales</taxon>
        <taxon>Clostridiaceae</taxon>
        <taxon>Clostridium</taxon>
    </lineage>
</organism>
<sequence>MIPTIALNNGATIPVIGFGTYQIPDGSAVEHAVAAALSLGYRHLDCASAYDNQTGVGKGIKKSGVSRSDIFITSKVWVTDMGYHETLNAFEKTIHQLDTDYLDLYIIHWPKPNSRGCYQALEELYAQKKVRAIGISNFKPHHIREMIEGEPVVPAVNQIEYHPFLPQDETQQFCQQLGIRITAHSPFMEGRMFHVPALAEIAARHKKSVAQIVLRWQIQRGIITIPKSVTPSRMEENLQIFDFTLDEEDMRIIASLETGERSAPDPDHMPF</sequence>
<evidence type="ECO:0000313" key="9">
    <source>
        <dbReference type="Proteomes" id="UP000429958"/>
    </source>
</evidence>
<dbReference type="Proteomes" id="UP000429958">
    <property type="component" value="Unassembled WGS sequence"/>
</dbReference>
<dbReference type="InterPro" id="IPR020471">
    <property type="entry name" value="AKR"/>
</dbReference>
<dbReference type="PANTHER" id="PTHR43827">
    <property type="entry name" value="2,5-DIKETO-D-GLUCONIC ACID REDUCTASE"/>
    <property type="match status" value="1"/>
</dbReference>
<keyword evidence="9" id="KW-1185">Reference proteome</keyword>
<dbReference type="PIRSF" id="PIRSF000097">
    <property type="entry name" value="AKR"/>
    <property type="match status" value="1"/>
</dbReference>
<keyword evidence="3" id="KW-0560">Oxidoreductase</keyword>